<dbReference type="FunFam" id="3.40.50.360:FF:000070">
    <property type="entry name" value="Bifunctional sulfite reductase [NADPH] flavoprotein alpha-component/iron-uptake factor"/>
    <property type="match status" value="1"/>
</dbReference>
<dbReference type="PRINTS" id="PR00369">
    <property type="entry name" value="FLAVODOXIN"/>
</dbReference>
<dbReference type="EMBL" id="AE013598">
    <property type="protein sequence ID" value="AAW73661.1"/>
    <property type="molecule type" value="Genomic_DNA"/>
</dbReference>
<protein>
    <submittedName>
        <fullName evidence="7">Iron-uptake factor</fullName>
    </submittedName>
</protein>
<feature type="transmembrane region" description="Helical" evidence="4">
    <location>
        <begin position="229"/>
        <end position="256"/>
    </location>
</feature>
<dbReference type="Gene3D" id="3.40.50.80">
    <property type="entry name" value="Nucleotide-binding domain of ferredoxin-NADP reductase (FNR) module"/>
    <property type="match status" value="1"/>
</dbReference>
<dbReference type="FunFam" id="3.40.50.80:FF:000085">
    <property type="entry name" value="Iron-uptake factor"/>
    <property type="match status" value="1"/>
</dbReference>
<keyword evidence="8" id="KW-1185">Reference proteome</keyword>
<evidence type="ECO:0000256" key="2">
    <source>
        <dbReference type="ARBA" id="ARBA00022643"/>
    </source>
</evidence>
<dbReference type="HOGENOM" id="CLU_001570_17_4_6"/>
<evidence type="ECO:0000256" key="4">
    <source>
        <dbReference type="SAM" id="Phobius"/>
    </source>
</evidence>
<feature type="transmembrane region" description="Helical" evidence="4">
    <location>
        <begin position="380"/>
        <end position="401"/>
    </location>
</feature>
<dbReference type="InterPro" id="IPR005625">
    <property type="entry name" value="PepSY-ass_TM"/>
</dbReference>
<dbReference type="Proteomes" id="UP000006735">
    <property type="component" value="Chromosome"/>
</dbReference>
<organism evidence="7 8">
    <name type="scientific">Xanthomonas oryzae pv. oryzae (strain KACC10331 / KXO85)</name>
    <dbReference type="NCBI Taxonomy" id="291331"/>
    <lineage>
        <taxon>Bacteria</taxon>
        <taxon>Pseudomonadati</taxon>
        <taxon>Pseudomonadota</taxon>
        <taxon>Gammaproteobacteria</taxon>
        <taxon>Lysobacterales</taxon>
        <taxon>Lysobacteraceae</taxon>
        <taxon>Xanthomonas</taxon>
    </lineage>
</organism>
<keyword evidence="4" id="KW-0472">Membrane</keyword>
<keyword evidence="3" id="KW-0813">Transport</keyword>
<keyword evidence="4" id="KW-0812">Transmembrane</keyword>
<keyword evidence="4" id="KW-1133">Transmembrane helix</keyword>
<dbReference type="PROSITE" id="PS51384">
    <property type="entry name" value="FAD_FR"/>
    <property type="match status" value="1"/>
</dbReference>
<dbReference type="PROSITE" id="PS50902">
    <property type="entry name" value="FLAVODOXIN_LIKE"/>
    <property type="match status" value="1"/>
</dbReference>
<feature type="transmembrane region" description="Helical" evidence="4">
    <location>
        <begin position="55"/>
        <end position="77"/>
    </location>
</feature>
<keyword evidence="3" id="KW-0249">Electron transport</keyword>
<dbReference type="SUPFAM" id="SSF52343">
    <property type="entry name" value="Ferredoxin reductase-like, C-terminal NADP-linked domain"/>
    <property type="match status" value="1"/>
</dbReference>
<dbReference type="SUPFAM" id="SSF63380">
    <property type="entry name" value="Riboflavin synthase domain-like"/>
    <property type="match status" value="1"/>
</dbReference>
<feature type="transmembrane region" description="Helical" evidence="4">
    <location>
        <begin position="187"/>
        <end position="208"/>
    </location>
</feature>
<dbReference type="PANTHER" id="PTHR34219">
    <property type="entry name" value="IRON-REGULATED INNER MEMBRANE PROTEIN-RELATED"/>
    <property type="match status" value="1"/>
</dbReference>
<dbReference type="Pfam" id="PF03929">
    <property type="entry name" value="PepSY_TM"/>
    <property type="match status" value="1"/>
</dbReference>
<evidence type="ECO:0000256" key="1">
    <source>
        <dbReference type="ARBA" id="ARBA00022630"/>
    </source>
</evidence>
<dbReference type="Pfam" id="PF00175">
    <property type="entry name" value="NAD_binding_1"/>
    <property type="match status" value="1"/>
</dbReference>
<dbReference type="Gene3D" id="1.20.990.10">
    <property type="entry name" value="NADPH-cytochrome p450 Reductase, Chain A, domain 3"/>
    <property type="match status" value="1"/>
</dbReference>
<dbReference type="InterPro" id="IPR017938">
    <property type="entry name" value="Riboflavin_synthase-like_b-brl"/>
</dbReference>
<keyword evidence="2" id="KW-0288">FMN</keyword>
<dbReference type="AlphaFoldDB" id="Q5H5V9"/>
<evidence type="ECO:0000259" key="6">
    <source>
        <dbReference type="PROSITE" id="PS51384"/>
    </source>
</evidence>
<dbReference type="STRING" id="291331.XOO0407"/>
<sequence length="888" mass="97627">MKQGWPFPRELNDTLRQDAISRCRVGCQTHCHLQWASVLFRVQVLIKSLLFQLHWLLGITAGLVLSVMGLTGASMSFENEIVRMANPASAQLAQRHAAGERPLPVDALLQRLALAPTGAGQKHAVTRLLIDPTGARPSAARLSGKGGGLVYFDPYTGERVAPPRLSAAFAFIEDLHRNLTAGKRGQAVTGACALILLFFCASGLYLRWPRRWWSPRTWWVVEWRRQGRSFLWSLHAVFGTWCLLVYLLVALTGLTWSYTWYRDGMLALLGAAPAIRGDNGDNRPATIDVARVQRTLDGIPATRSAALDLRIPTRAGQPLNVRFLPDNPAHDRAYNSLDIAPDSGALLQRQDYALLPRGQQLAVSMFPLHSGSFFGLPGRIVVMLASLGMSVFFVTGWMLYLDRRRKKRELRAARVVLQGAVPASQAAPWVIAFASQSGFAERLAWQAAAHLQAAGLPVQVRPLAQLDAQALQRTRHALFVISTFGDGEPPDAARGFERGLLRQRLELPHLTYAVLALGDRQYAQFCGFSRRVEQWLDAQGARALFPAVELDNVDPQALAQWHAQLGQIAGAPVSAVPLARPTLTEWTLSSRTHLNPGSDGAPIWRIDLQPPAEAQWQAGDILEVQPAHAEGQVQACLAAWGLSPDALVHVDAQLLPLQQAAAERVLPEPPATPLDHAADPQTWLDACAWLPTRDYSLASVPADGSAMAVVRLTARADGSPGLGSGWLICHAGIGTPVRARLRTNPGFHRVETMPMVLIGNGTGIAGLRALLREAEVAGVHGHWLLFGERHAAHDRLFADELQTWQATGHLQQLEWVFSRDQPQKRYVQHHLREAGDTLRHWIDRGAVVYVCGSLDSMAREVDVTLRELLGDTRLESLTAAGRYRRDVY</sequence>
<dbReference type="Gene3D" id="2.40.30.10">
    <property type="entry name" value="Translation factors"/>
    <property type="match status" value="1"/>
</dbReference>
<dbReference type="InterPro" id="IPR039261">
    <property type="entry name" value="FNR_nucleotide-bd"/>
</dbReference>
<evidence type="ECO:0000259" key="5">
    <source>
        <dbReference type="PROSITE" id="PS50902"/>
    </source>
</evidence>
<feature type="domain" description="Flavodoxin-like" evidence="5">
    <location>
        <begin position="429"/>
        <end position="566"/>
    </location>
</feature>
<evidence type="ECO:0000313" key="7">
    <source>
        <dbReference type="EMBL" id="AAW73661.1"/>
    </source>
</evidence>
<dbReference type="InterPro" id="IPR017927">
    <property type="entry name" value="FAD-bd_FR_type"/>
</dbReference>
<name>Q5H5V9_XANOR</name>
<dbReference type="InterPro" id="IPR008254">
    <property type="entry name" value="Flavodoxin/NO_synth"/>
</dbReference>
<accession>Q5H5V9</accession>
<dbReference type="GO" id="GO:0016491">
    <property type="term" value="F:oxidoreductase activity"/>
    <property type="evidence" value="ECO:0007669"/>
    <property type="project" value="InterPro"/>
</dbReference>
<gene>
    <name evidence="7" type="primary">piuB</name>
    <name evidence="7" type="ordered locus">XOO0407</name>
</gene>
<dbReference type="InterPro" id="IPR001433">
    <property type="entry name" value="OxRdtase_FAD/NAD-bd"/>
</dbReference>
<reference evidence="7 8" key="1">
    <citation type="journal article" date="2005" name="Nucleic Acids Res.">
        <title>The genome sequence of Xanthomonas oryzae pathovar oryzae KACC10331, the bacterial blight pathogen of rice.</title>
        <authorList>
            <person name="Lee B.M."/>
            <person name="Park Y.J."/>
            <person name="Park D.S."/>
            <person name="Kang H.W."/>
            <person name="Kim J.G."/>
            <person name="Song E.S."/>
            <person name="Park I.C."/>
            <person name="Yoon U.H."/>
            <person name="Hahn J.H."/>
            <person name="Koo B.S."/>
            <person name="Lee G.B."/>
            <person name="Kim H."/>
            <person name="Park H.S."/>
            <person name="Yoon K.O."/>
            <person name="Kim J.H."/>
            <person name="Jung C.H."/>
            <person name="Koh N.H."/>
            <person name="Seo J.S."/>
            <person name="Go S.J."/>
        </authorList>
    </citation>
    <scope>NUCLEOTIDE SEQUENCE [LARGE SCALE GENOMIC DNA]</scope>
    <source>
        <strain evidence="8">KACC10331 / KXO85</strain>
    </source>
</reference>
<dbReference type="InterPro" id="IPR023173">
    <property type="entry name" value="NADPH_Cyt_P450_Rdtase_alpha"/>
</dbReference>
<dbReference type="InterPro" id="IPR001709">
    <property type="entry name" value="Flavoprot_Pyr_Nucl_cyt_Rdtase"/>
</dbReference>
<dbReference type="GO" id="GO:0010181">
    <property type="term" value="F:FMN binding"/>
    <property type="evidence" value="ECO:0007669"/>
    <property type="project" value="InterPro"/>
</dbReference>
<evidence type="ECO:0000313" key="8">
    <source>
        <dbReference type="Proteomes" id="UP000006735"/>
    </source>
</evidence>
<keyword evidence="1" id="KW-0285">Flavoprotein</keyword>
<evidence type="ECO:0000256" key="3">
    <source>
        <dbReference type="ARBA" id="ARBA00022982"/>
    </source>
</evidence>
<dbReference type="InterPro" id="IPR001094">
    <property type="entry name" value="Flavdoxin-like"/>
</dbReference>
<proteinExistence type="predicted"/>
<dbReference type="PRINTS" id="PR00371">
    <property type="entry name" value="FPNCR"/>
</dbReference>
<dbReference type="KEGG" id="xoo:XOO0407"/>
<dbReference type="CDD" id="cd06200">
    <property type="entry name" value="SiR_like1"/>
    <property type="match status" value="1"/>
</dbReference>
<dbReference type="InterPro" id="IPR029039">
    <property type="entry name" value="Flavoprotein-like_sf"/>
</dbReference>
<dbReference type="PANTHER" id="PTHR34219:SF3">
    <property type="entry name" value="BLL7967 PROTEIN"/>
    <property type="match status" value="1"/>
</dbReference>
<dbReference type="Pfam" id="PF00258">
    <property type="entry name" value="Flavodoxin_1"/>
    <property type="match status" value="1"/>
</dbReference>
<feature type="domain" description="FAD-binding FR-type" evidence="6">
    <location>
        <begin position="581"/>
        <end position="750"/>
    </location>
</feature>
<dbReference type="Gene3D" id="3.40.50.360">
    <property type="match status" value="1"/>
</dbReference>
<dbReference type="SUPFAM" id="SSF52218">
    <property type="entry name" value="Flavoproteins"/>
    <property type="match status" value="1"/>
</dbReference>